<dbReference type="AlphaFoldDB" id="A0A8A7KI29"/>
<dbReference type="KEGG" id="ifn:GM661_15270"/>
<keyword evidence="3" id="KW-1185">Reference proteome</keyword>
<proteinExistence type="predicted"/>
<dbReference type="Gene3D" id="3.10.350.10">
    <property type="entry name" value="LysM domain"/>
    <property type="match status" value="1"/>
</dbReference>
<dbReference type="SMART" id="SM00257">
    <property type="entry name" value="LysM"/>
    <property type="match status" value="1"/>
</dbReference>
<gene>
    <name evidence="2" type="ORF">GM661_15270</name>
</gene>
<dbReference type="Pfam" id="PF01476">
    <property type="entry name" value="LysM"/>
    <property type="match status" value="1"/>
</dbReference>
<reference evidence="2" key="1">
    <citation type="submission" date="2019-12" db="EMBL/GenBank/DDBJ databases">
        <authorList>
            <person name="zhang j."/>
            <person name="sun C.M."/>
        </authorList>
    </citation>
    <scope>NUCLEOTIDE SEQUENCE</scope>
    <source>
        <strain evidence="2">NS-1</strain>
    </source>
</reference>
<dbReference type="SUPFAM" id="SSF54106">
    <property type="entry name" value="LysM domain"/>
    <property type="match status" value="1"/>
</dbReference>
<dbReference type="EMBL" id="CP046640">
    <property type="protein sequence ID" value="QTL99219.1"/>
    <property type="molecule type" value="Genomic_DNA"/>
</dbReference>
<dbReference type="PROSITE" id="PS51782">
    <property type="entry name" value="LYSM"/>
    <property type="match status" value="1"/>
</dbReference>
<evidence type="ECO:0000313" key="2">
    <source>
        <dbReference type="EMBL" id="QTL99219.1"/>
    </source>
</evidence>
<evidence type="ECO:0000259" key="1">
    <source>
        <dbReference type="PROSITE" id="PS51782"/>
    </source>
</evidence>
<dbReference type="CDD" id="cd00118">
    <property type="entry name" value="LysM"/>
    <property type="match status" value="1"/>
</dbReference>
<dbReference type="InterPro" id="IPR036779">
    <property type="entry name" value="LysM_dom_sf"/>
</dbReference>
<feature type="domain" description="LysM" evidence="1">
    <location>
        <begin position="10"/>
        <end position="54"/>
    </location>
</feature>
<accession>A0A8A7KI29</accession>
<dbReference type="Proteomes" id="UP000665020">
    <property type="component" value="Chromosome"/>
</dbReference>
<evidence type="ECO:0000313" key="3">
    <source>
        <dbReference type="Proteomes" id="UP000665020"/>
    </source>
</evidence>
<sequence length="59" mass="6786">MERECPEDTIPYIIKAGDTLYQLAQEYDTTVDAILQINPELEPKNLQIGEKICLPTLRH</sequence>
<protein>
    <submittedName>
        <fullName evidence="2">LysM peptidoglycan-binding domain-containing protein</fullName>
    </submittedName>
</protein>
<dbReference type="InterPro" id="IPR018392">
    <property type="entry name" value="LysM"/>
</dbReference>
<dbReference type="RefSeq" id="WP_230867611.1">
    <property type="nucleotide sequence ID" value="NZ_CP046640.1"/>
</dbReference>
<name>A0A8A7KI29_9FIRM</name>
<organism evidence="2 3">
    <name type="scientific">Iocasia fonsfrigidae</name>
    <dbReference type="NCBI Taxonomy" id="2682810"/>
    <lineage>
        <taxon>Bacteria</taxon>
        <taxon>Bacillati</taxon>
        <taxon>Bacillota</taxon>
        <taxon>Clostridia</taxon>
        <taxon>Halanaerobiales</taxon>
        <taxon>Halanaerobiaceae</taxon>
        <taxon>Iocasia</taxon>
    </lineage>
</organism>